<proteinExistence type="predicted"/>
<evidence type="ECO:0000313" key="2">
    <source>
        <dbReference type="EMBL" id="QNT98244.1"/>
    </source>
</evidence>
<keyword evidence="2" id="KW-0614">Plasmid</keyword>
<dbReference type="EMBL" id="CP051007">
    <property type="protein sequence ID" value="QNT98244.1"/>
    <property type="molecule type" value="Genomic_DNA"/>
</dbReference>
<evidence type="ECO:0000256" key="1">
    <source>
        <dbReference type="SAM" id="MobiDB-lite"/>
    </source>
</evidence>
<sequence>MPTTVVGFRLGSDRQGRQVTVVLTQAGVLHRCNGPMGAAPKPVKPSVPVPGDPYPVPRQATRFREIHAELTKKGYGRVLVAPACVRLEVTEHPLHAHPYGPNAPAAHPELLEDFIGLAPSASRDLDEALRDFYVAIGLPTRPERLIRPGPTPAALSPRADGALRVLARGSAITSPRRRSIRWRVTADDVRLNVGAGGETLTHGEVAELQAALTAWLRLNPAPGSAAAPKG</sequence>
<name>A0A7H1QD64_9ACTN</name>
<dbReference type="KEGG" id="sgf:HEP81_08016"/>
<accession>A0A7H1QD64</accession>
<evidence type="ECO:0000313" key="3">
    <source>
        <dbReference type="Proteomes" id="UP000516422"/>
    </source>
</evidence>
<protein>
    <submittedName>
        <fullName evidence="2">Uncharacterized protein</fullName>
    </submittedName>
</protein>
<dbReference type="Proteomes" id="UP000516422">
    <property type="component" value="Plasmid pSGRIFU1"/>
</dbReference>
<feature type="compositionally biased region" description="Pro residues" evidence="1">
    <location>
        <begin position="42"/>
        <end position="56"/>
    </location>
</feature>
<gene>
    <name evidence="2" type="ORF">HEP81_08016</name>
</gene>
<organism evidence="2 3">
    <name type="scientific">Streptomyces griseofuscus</name>
    <dbReference type="NCBI Taxonomy" id="146922"/>
    <lineage>
        <taxon>Bacteria</taxon>
        <taxon>Bacillati</taxon>
        <taxon>Actinomycetota</taxon>
        <taxon>Actinomycetes</taxon>
        <taxon>Kitasatosporales</taxon>
        <taxon>Streptomycetaceae</taxon>
        <taxon>Streptomyces</taxon>
    </lineage>
</organism>
<dbReference type="AlphaFoldDB" id="A0A7H1QD64"/>
<reference evidence="2 3" key="1">
    <citation type="submission" date="2020-04" db="EMBL/GenBank/DDBJ databases">
        <title>Characterization and engineering of Streptomyces griseofuscus DSM40191 as a potential heterologous host for expression of BGCs.</title>
        <authorList>
            <person name="Gren T."/>
            <person name="Whitford C.M."/>
            <person name="Mohite O.S."/>
            <person name="Joergensen T.S."/>
            <person name="Nielsen J.B."/>
            <person name="Lee S.Y."/>
            <person name="Weber T."/>
        </authorList>
    </citation>
    <scope>NUCLEOTIDE SEQUENCE [LARGE SCALE GENOMIC DNA]</scope>
    <source>
        <strain evidence="2 3">DSM 40191</strain>
        <plasmid evidence="2 3">pSGRIFU1</plasmid>
    </source>
</reference>
<feature type="region of interest" description="Disordered" evidence="1">
    <location>
        <begin position="37"/>
        <end position="56"/>
    </location>
</feature>
<geneLocation type="plasmid" evidence="2 3">
    <name>pSGRIFU1</name>
</geneLocation>